<sequence>MASSSSCPKRIKRTTVKITSHPAGLDGWINDDEQQDNFVKNWKDRNIINLKYIDIDFFRNNGFQFQEHFAYQSLEKFVQLRGIYYPNLLKVFYANAREDNGGEKLHVGSPNLRKMEIYKSLLRNPSSAKKCTFYKAGGMKRDDHVMTFIIVFEYYNLDLANEISVLLTHSNFIELNALHHMGFIFNDNEWTFKDDPSPSAATSPPPLSTTHSTHSDVLHSLAALTLSVARLDAKVTKLLKHHQIIYEEDDPVTKDAANSASDTSDDETAAEEDNSHIANADNATNDATDEDTYSTADDMSD</sequence>
<protein>
    <submittedName>
        <fullName evidence="2">Uncharacterized protein</fullName>
    </submittedName>
</protein>
<dbReference type="Proteomes" id="UP000501690">
    <property type="component" value="Linkage Group LG5"/>
</dbReference>
<organism evidence="2 3">
    <name type="scientific">Vigna unguiculata</name>
    <name type="common">Cowpea</name>
    <dbReference type="NCBI Taxonomy" id="3917"/>
    <lineage>
        <taxon>Eukaryota</taxon>
        <taxon>Viridiplantae</taxon>
        <taxon>Streptophyta</taxon>
        <taxon>Embryophyta</taxon>
        <taxon>Tracheophyta</taxon>
        <taxon>Spermatophyta</taxon>
        <taxon>Magnoliopsida</taxon>
        <taxon>eudicotyledons</taxon>
        <taxon>Gunneridae</taxon>
        <taxon>Pentapetalae</taxon>
        <taxon>rosids</taxon>
        <taxon>fabids</taxon>
        <taxon>Fabales</taxon>
        <taxon>Fabaceae</taxon>
        <taxon>Papilionoideae</taxon>
        <taxon>50 kb inversion clade</taxon>
        <taxon>NPAAA clade</taxon>
        <taxon>indigoferoid/millettioid clade</taxon>
        <taxon>Phaseoleae</taxon>
        <taxon>Vigna</taxon>
    </lineage>
</organism>
<accession>A0A4D6M138</accession>
<feature type="compositionally biased region" description="Acidic residues" evidence="1">
    <location>
        <begin position="287"/>
        <end position="301"/>
    </location>
</feature>
<evidence type="ECO:0000256" key="1">
    <source>
        <dbReference type="SAM" id="MobiDB-lite"/>
    </source>
</evidence>
<evidence type="ECO:0000313" key="3">
    <source>
        <dbReference type="Proteomes" id="UP000501690"/>
    </source>
</evidence>
<proteinExistence type="predicted"/>
<dbReference type="AlphaFoldDB" id="A0A4D6M138"/>
<name>A0A4D6M138_VIGUN</name>
<reference evidence="2 3" key="1">
    <citation type="submission" date="2019-04" db="EMBL/GenBank/DDBJ databases">
        <title>An improved genome assembly and genetic linkage map for asparagus bean, Vigna unguiculata ssp. sesquipedialis.</title>
        <authorList>
            <person name="Xia Q."/>
            <person name="Zhang R."/>
            <person name="Dong Y."/>
        </authorList>
    </citation>
    <scope>NUCLEOTIDE SEQUENCE [LARGE SCALE GENOMIC DNA]</scope>
    <source>
        <tissue evidence="2">Leaf</tissue>
    </source>
</reference>
<dbReference type="EMBL" id="CP039349">
    <property type="protein sequence ID" value="QCD94493.1"/>
    <property type="molecule type" value="Genomic_DNA"/>
</dbReference>
<feature type="compositionally biased region" description="Acidic residues" evidence="1">
    <location>
        <begin position="263"/>
        <end position="272"/>
    </location>
</feature>
<feature type="region of interest" description="Disordered" evidence="1">
    <location>
        <begin position="250"/>
        <end position="301"/>
    </location>
</feature>
<evidence type="ECO:0000313" key="2">
    <source>
        <dbReference type="EMBL" id="QCD94493.1"/>
    </source>
</evidence>
<keyword evidence="3" id="KW-1185">Reference proteome</keyword>
<gene>
    <name evidence="2" type="ORF">DEO72_LG5g2577</name>
</gene>